<feature type="domain" description="Transposase InsH N-terminal" evidence="1">
    <location>
        <begin position="17"/>
        <end position="95"/>
    </location>
</feature>
<name>A0A831VS70_9FLAO</name>
<protein>
    <submittedName>
        <fullName evidence="2">Transposase</fullName>
    </submittedName>
</protein>
<dbReference type="AlphaFoldDB" id="A0A831VS70"/>
<proteinExistence type="predicted"/>
<dbReference type="EMBL" id="DRGL01000058">
    <property type="protein sequence ID" value="HEA22398.1"/>
    <property type="molecule type" value="Genomic_DNA"/>
</dbReference>
<gene>
    <name evidence="2" type="ORF">ENH87_15975</name>
</gene>
<reference evidence="2" key="1">
    <citation type="journal article" date="2020" name="mSystems">
        <title>Genome- and Community-Level Interaction Insights into Carbon Utilization and Element Cycling Functions of Hydrothermarchaeota in Hydrothermal Sediment.</title>
        <authorList>
            <person name="Zhou Z."/>
            <person name="Liu Y."/>
            <person name="Xu W."/>
            <person name="Pan J."/>
            <person name="Luo Z.H."/>
            <person name="Li M."/>
        </authorList>
    </citation>
    <scope>NUCLEOTIDE SEQUENCE [LARGE SCALE GENOMIC DNA]</scope>
    <source>
        <strain evidence="2">HyVt-345</strain>
    </source>
</reference>
<dbReference type="InterPro" id="IPR008490">
    <property type="entry name" value="Transposase_InsH_N"/>
</dbReference>
<accession>A0A831VS70</accession>
<comment type="caution">
    <text evidence="2">The sequence shown here is derived from an EMBL/GenBank/DDBJ whole genome shotgun (WGS) entry which is preliminary data.</text>
</comment>
<evidence type="ECO:0000313" key="2">
    <source>
        <dbReference type="EMBL" id="HEA22398.1"/>
    </source>
</evidence>
<evidence type="ECO:0000259" key="1">
    <source>
        <dbReference type="Pfam" id="PF05598"/>
    </source>
</evidence>
<organism evidence="2">
    <name type="scientific">Pricia antarctica</name>
    <dbReference type="NCBI Taxonomy" id="641691"/>
    <lineage>
        <taxon>Bacteria</taxon>
        <taxon>Pseudomonadati</taxon>
        <taxon>Bacteroidota</taxon>
        <taxon>Flavobacteriia</taxon>
        <taxon>Flavobacteriales</taxon>
        <taxon>Flavobacteriaceae</taxon>
        <taxon>Pricia</taxon>
    </lineage>
</organism>
<dbReference type="Pfam" id="PF05598">
    <property type="entry name" value="DUF772"/>
    <property type="match status" value="1"/>
</dbReference>
<dbReference type="Proteomes" id="UP000886191">
    <property type="component" value="Unassembled WGS sequence"/>
</dbReference>
<sequence length="110" mass="12907">MEGKKDYQQKLFAQFQLSEGIPKNNFYRRFKNVFNLDFLYPLTKEYYGESGGKSIDPVVFSKLCLMGYLEITISDRKLMDHCSLRLDILYFIGYDTCLSIGRLTRNYLGT</sequence>